<dbReference type="CDD" id="cd13606">
    <property type="entry name" value="PBP2_ProX_like"/>
    <property type="match status" value="1"/>
</dbReference>
<protein>
    <submittedName>
        <fullName evidence="3">ABC transporter substrate-binding protein</fullName>
    </submittedName>
</protein>
<evidence type="ECO:0000313" key="4">
    <source>
        <dbReference type="Proteomes" id="UP001056535"/>
    </source>
</evidence>
<evidence type="ECO:0000313" key="3">
    <source>
        <dbReference type="EMBL" id="USQ76567.1"/>
    </source>
</evidence>
<dbReference type="Proteomes" id="UP001056535">
    <property type="component" value="Chromosome"/>
</dbReference>
<dbReference type="PROSITE" id="PS51257">
    <property type="entry name" value="PROKAR_LIPOPROTEIN"/>
    <property type="match status" value="1"/>
</dbReference>
<organism evidence="3 4">
    <name type="scientific">Ornithinimicrobium cryptoxanthini</name>
    <dbReference type="NCBI Taxonomy" id="2934161"/>
    <lineage>
        <taxon>Bacteria</taxon>
        <taxon>Bacillati</taxon>
        <taxon>Actinomycetota</taxon>
        <taxon>Actinomycetes</taxon>
        <taxon>Micrococcales</taxon>
        <taxon>Ornithinimicrobiaceae</taxon>
        <taxon>Ornithinimicrobium</taxon>
    </lineage>
</organism>
<keyword evidence="4" id="KW-1185">Reference proteome</keyword>
<dbReference type="RefSeq" id="WP_252621271.1">
    <property type="nucleotide sequence ID" value="NZ_CP099490.1"/>
</dbReference>
<dbReference type="Gene3D" id="3.40.190.120">
    <property type="entry name" value="Osmoprotection protein (prox), domain 2"/>
    <property type="match status" value="1"/>
</dbReference>
<gene>
    <name evidence="3" type="ORF">NF557_01140</name>
</gene>
<evidence type="ECO:0000259" key="2">
    <source>
        <dbReference type="Pfam" id="PF04069"/>
    </source>
</evidence>
<evidence type="ECO:0000256" key="1">
    <source>
        <dbReference type="SAM" id="SignalP"/>
    </source>
</evidence>
<dbReference type="InterPro" id="IPR007210">
    <property type="entry name" value="ABC_Gly_betaine_transp_sub-bd"/>
</dbReference>
<sequence length="300" mass="31494">MNRRQTTLAALLASSLALTACGGGDPLEDGAPATGGGEGEALIIGSANFPENVLLAEIYAAALGDAGVEVTTRLNIGNREAYMAGLEDGSIQLIPEYTGNLTLYLDETAEATESDAVYAELQEALPDNLTVLDMAEAQDKDAVVVTADTAEEFDLVSISDLQPHAPNMVLGGPAEWRDRFTGVPGLLEVYGLEFSSFKPLDAGSTLTVEALKNGQIDAGNIFTTDPAIAQNDFVVLEDPESLFAAQNVVPLIATDALTSQIEEALNVVSAGLTTENLTEMMVQVQDTDPAQVAREFVDGL</sequence>
<dbReference type="Gene3D" id="3.40.190.10">
    <property type="entry name" value="Periplasmic binding protein-like II"/>
    <property type="match status" value="1"/>
</dbReference>
<name>A0ABY4YIH4_9MICO</name>
<dbReference type="Pfam" id="PF04069">
    <property type="entry name" value="OpuAC"/>
    <property type="match status" value="1"/>
</dbReference>
<keyword evidence="1" id="KW-0732">Signal</keyword>
<dbReference type="SUPFAM" id="SSF53850">
    <property type="entry name" value="Periplasmic binding protein-like II"/>
    <property type="match status" value="1"/>
</dbReference>
<accession>A0ABY4YIH4</accession>
<reference evidence="3" key="1">
    <citation type="submission" date="2022-06" db="EMBL/GenBank/DDBJ databases">
        <title>Ornithinimicrobium JY.X270.</title>
        <authorList>
            <person name="Huang Y."/>
        </authorList>
    </citation>
    <scope>NUCLEOTIDE SEQUENCE</scope>
    <source>
        <strain evidence="3">JY.X270</strain>
    </source>
</reference>
<dbReference type="EMBL" id="CP099490">
    <property type="protein sequence ID" value="USQ76567.1"/>
    <property type="molecule type" value="Genomic_DNA"/>
</dbReference>
<feature type="signal peptide" evidence="1">
    <location>
        <begin position="1"/>
        <end position="20"/>
    </location>
</feature>
<proteinExistence type="predicted"/>
<feature type="domain" description="ABC-type glycine betaine transport system substrate-binding" evidence="2">
    <location>
        <begin position="42"/>
        <end position="298"/>
    </location>
</feature>
<feature type="chain" id="PRO_5045504080" evidence="1">
    <location>
        <begin position="21"/>
        <end position="300"/>
    </location>
</feature>